<proteinExistence type="predicted"/>
<evidence type="ECO:0000313" key="2">
    <source>
        <dbReference type="EMBL" id="JAE24666.1"/>
    </source>
</evidence>
<organism evidence="2">
    <name type="scientific">Arundo donax</name>
    <name type="common">Giant reed</name>
    <name type="synonym">Donax arundinaceus</name>
    <dbReference type="NCBI Taxonomy" id="35708"/>
    <lineage>
        <taxon>Eukaryota</taxon>
        <taxon>Viridiplantae</taxon>
        <taxon>Streptophyta</taxon>
        <taxon>Embryophyta</taxon>
        <taxon>Tracheophyta</taxon>
        <taxon>Spermatophyta</taxon>
        <taxon>Magnoliopsida</taxon>
        <taxon>Liliopsida</taxon>
        <taxon>Poales</taxon>
        <taxon>Poaceae</taxon>
        <taxon>PACMAD clade</taxon>
        <taxon>Arundinoideae</taxon>
        <taxon>Arundineae</taxon>
        <taxon>Arundo</taxon>
    </lineage>
</organism>
<reference evidence="2" key="2">
    <citation type="journal article" date="2015" name="Data Brief">
        <title>Shoot transcriptome of the giant reed, Arundo donax.</title>
        <authorList>
            <person name="Barrero R.A."/>
            <person name="Guerrero F.D."/>
            <person name="Moolhuijzen P."/>
            <person name="Goolsby J.A."/>
            <person name="Tidwell J."/>
            <person name="Bellgard S.E."/>
            <person name="Bellgard M.I."/>
        </authorList>
    </citation>
    <scope>NUCLEOTIDE SEQUENCE</scope>
    <source>
        <tissue evidence="2">Shoot tissue taken approximately 20 cm above the soil surface</tissue>
    </source>
</reference>
<keyword evidence="1" id="KW-0732">Signal</keyword>
<feature type="chain" id="PRO_5002044995" evidence="1">
    <location>
        <begin position="18"/>
        <end position="55"/>
    </location>
</feature>
<name>A0A0A9GQ57_ARUDO</name>
<dbReference type="EMBL" id="GBRH01173230">
    <property type="protein sequence ID" value="JAE24666.1"/>
    <property type="molecule type" value="Transcribed_RNA"/>
</dbReference>
<evidence type="ECO:0000256" key="1">
    <source>
        <dbReference type="SAM" id="SignalP"/>
    </source>
</evidence>
<protein>
    <submittedName>
        <fullName evidence="2">Uncharacterized protein</fullName>
    </submittedName>
</protein>
<reference evidence="2" key="1">
    <citation type="submission" date="2014-09" db="EMBL/GenBank/DDBJ databases">
        <authorList>
            <person name="Magalhaes I.L.F."/>
            <person name="Oliveira U."/>
            <person name="Santos F.R."/>
            <person name="Vidigal T.H.D.A."/>
            <person name="Brescovit A.D."/>
            <person name="Santos A.J."/>
        </authorList>
    </citation>
    <scope>NUCLEOTIDE SEQUENCE</scope>
    <source>
        <tissue evidence="2">Shoot tissue taken approximately 20 cm above the soil surface</tissue>
    </source>
</reference>
<dbReference type="AlphaFoldDB" id="A0A0A9GQ57"/>
<sequence>MHILFSIFRRLLPLVRSILHVINRVLDLVLDDVERILRGGHPLIAVPKCPGSSKP</sequence>
<feature type="signal peptide" evidence="1">
    <location>
        <begin position="1"/>
        <end position="17"/>
    </location>
</feature>
<accession>A0A0A9GQ57</accession>